<evidence type="ECO:0000313" key="3">
    <source>
        <dbReference type="Proteomes" id="UP001302126"/>
    </source>
</evidence>
<gene>
    <name evidence="2" type="ORF">QBC35DRAFT_547517</name>
</gene>
<proteinExistence type="predicted"/>
<dbReference type="EMBL" id="MU864654">
    <property type="protein sequence ID" value="KAK4182473.1"/>
    <property type="molecule type" value="Genomic_DNA"/>
</dbReference>
<dbReference type="AlphaFoldDB" id="A0AAN6WIX8"/>
<organism evidence="2 3">
    <name type="scientific">Podospora australis</name>
    <dbReference type="NCBI Taxonomy" id="1536484"/>
    <lineage>
        <taxon>Eukaryota</taxon>
        <taxon>Fungi</taxon>
        <taxon>Dikarya</taxon>
        <taxon>Ascomycota</taxon>
        <taxon>Pezizomycotina</taxon>
        <taxon>Sordariomycetes</taxon>
        <taxon>Sordariomycetidae</taxon>
        <taxon>Sordariales</taxon>
        <taxon>Podosporaceae</taxon>
        <taxon>Podospora</taxon>
    </lineage>
</organism>
<accession>A0AAN6WIX8</accession>
<name>A0AAN6WIX8_9PEZI</name>
<protein>
    <submittedName>
        <fullName evidence="2">Uncharacterized protein</fullName>
    </submittedName>
</protein>
<keyword evidence="3" id="KW-1185">Reference proteome</keyword>
<evidence type="ECO:0000313" key="2">
    <source>
        <dbReference type="EMBL" id="KAK4182473.1"/>
    </source>
</evidence>
<evidence type="ECO:0000256" key="1">
    <source>
        <dbReference type="SAM" id="SignalP"/>
    </source>
</evidence>
<reference evidence="2" key="1">
    <citation type="journal article" date="2023" name="Mol. Phylogenet. Evol.">
        <title>Genome-scale phylogeny and comparative genomics of the fungal order Sordariales.</title>
        <authorList>
            <person name="Hensen N."/>
            <person name="Bonometti L."/>
            <person name="Westerberg I."/>
            <person name="Brannstrom I.O."/>
            <person name="Guillou S."/>
            <person name="Cros-Aarteil S."/>
            <person name="Calhoun S."/>
            <person name="Haridas S."/>
            <person name="Kuo A."/>
            <person name="Mondo S."/>
            <person name="Pangilinan J."/>
            <person name="Riley R."/>
            <person name="LaButti K."/>
            <person name="Andreopoulos B."/>
            <person name="Lipzen A."/>
            <person name="Chen C."/>
            <person name="Yan M."/>
            <person name="Daum C."/>
            <person name="Ng V."/>
            <person name="Clum A."/>
            <person name="Steindorff A."/>
            <person name="Ohm R.A."/>
            <person name="Martin F."/>
            <person name="Silar P."/>
            <person name="Natvig D.O."/>
            <person name="Lalanne C."/>
            <person name="Gautier V."/>
            <person name="Ament-Velasquez S.L."/>
            <person name="Kruys A."/>
            <person name="Hutchinson M.I."/>
            <person name="Powell A.J."/>
            <person name="Barry K."/>
            <person name="Miller A.N."/>
            <person name="Grigoriev I.V."/>
            <person name="Debuchy R."/>
            <person name="Gladieux P."/>
            <person name="Hiltunen Thoren M."/>
            <person name="Johannesson H."/>
        </authorList>
    </citation>
    <scope>NUCLEOTIDE SEQUENCE</scope>
    <source>
        <strain evidence="2">PSN309</strain>
    </source>
</reference>
<comment type="caution">
    <text evidence="2">The sequence shown here is derived from an EMBL/GenBank/DDBJ whole genome shotgun (WGS) entry which is preliminary data.</text>
</comment>
<feature type="signal peptide" evidence="1">
    <location>
        <begin position="1"/>
        <end position="22"/>
    </location>
</feature>
<sequence>MQFKPTLQTVAALVLLLPTSIAAPAPNAADMATPASADIEARGECTLGVICGEVRNDRNSNSILKVTNDWGKRNSGAFKWISPGYTSATAMKDADGFFVESWCKATSGSRTWASGQWHKINDLQTVTVKIIC</sequence>
<dbReference type="Proteomes" id="UP001302126">
    <property type="component" value="Unassembled WGS sequence"/>
</dbReference>
<reference evidence="2" key="2">
    <citation type="submission" date="2023-05" db="EMBL/GenBank/DDBJ databases">
        <authorList>
            <consortium name="Lawrence Berkeley National Laboratory"/>
            <person name="Steindorff A."/>
            <person name="Hensen N."/>
            <person name="Bonometti L."/>
            <person name="Westerberg I."/>
            <person name="Brannstrom I.O."/>
            <person name="Guillou S."/>
            <person name="Cros-Aarteil S."/>
            <person name="Calhoun S."/>
            <person name="Haridas S."/>
            <person name="Kuo A."/>
            <person name="Mondo S."/>
            <person name="Pangilinan J."/>
            <person name="Riley R."/>
            <person name="Labutti K."/>
            <person name="Andreopoulos B."/>
            <person name="Lipzen A."/>
            <person name="Chen C."/>
            <person name="Yanf M."/>
            <person name="Daum C."/>
            <person name="Ng V."/>
            <person name="Clum A."/>
            <person name="Ohm R."/>
            <person name="Martin F."/>
            <person name="Silar P."/>
            <person name="Natvig D."/>
            <person name="Lalanne C."/>
            <person name="Gautier V."/>
            <person name="Ament-Velasquez S.L."/>
            <person name="Kruys A."/>
            <person name="Hutchinson M.I."/>
            <person name="Powell A.J."/>
            <person name="Barry K."/>
            <person name="Miller A.N."/>
            <person name="Grigoriev I.V."/>
            <person name="Debuchy R."/>
            <person name="Gladieux P."/>
            <person name="Thoren M.H."/>
            <person name="Johannesson H."/>
        </authorList>
    </citation>
    <scope>NUCLEOTIDE SEQUENCE</scope>
    <source>
        <strain evidence="2">PSN309</strain>
    </source>
</reference>
<feature type="chain" id="PRO_5042939006" evidence="1">
    <location>
        <begin position="23"/>
        <end position="132"/>
    </location>
</feature>
<keyword evidence="1" id="KW-0732">Signal</keyword>